<dbReference type="AlphaFoldDB" id="A0A9J5XE23"/>
<evidence type="ECO:0000313" key="1">
    <source>
        <dbReference type="EMBL" id="KAG5585863.1"/>
    </source>
</evidence>
<reference evidence="1 2" key="1">
    <citation type="submission" date="2020-09" db="EMBL/GenBank/DDBJ databases">
        <title>De no assembly of potato wild relative species, Solanum commersonii.</title>
        <authorList>
            <person name="Cho K."/>
        </authorList>
    </citation>
    <scope>NUCLEOTIDE SEQUENCE [LARGE SCALE GENOMIC DNA]</scope>
    <source>
        <strain evidence="1">LZ3.2</strain>
        <tissue evidence="1">Leaf</tissue>
    </source>
</reference>
<accession>A0A9J5XE23</accession>
<keyword evidence="2" id="KW-1185">Reference proteome</keyword>
<dbReference type="EMBL" id="JACXVP010000009">
    <property type="protein sequence ID" value="KAG5585863.1"/>
    <property type="molecule type" value="Genomic_DNA"/>
</dbReference>
<name>A0A9J5XE23_SOLCO</name>
<organism evidence="1 2">
    <name type="scientific">Solanum commersonii</name>
    <name type="common">Commerson's wild potato</name>
    <name type="synonym">Commerson's nightshade</name>
    <dbReference type="NCBI Taxonomy" id="4109"/>
    <lineage>
        <taxon>Eukaryota</taxon>
        <taxon>Viridiplantae</taxon>
        <taxon>Streptophyta</taxon>
        <taxon>Embryophyta</taxon>
        <taxon>Tracheophyta</taxon>
        <taxon>Spermatophyta</taxon>
        <taxon>Magnoliopsida</taxon>
        <taxon>eudicotyledons</taxon>
        <taxon>Gunneridae</taxon>
        <taxon>Pentapetalae</taxon>
        <taxon>asterids</taxon>
        <taxon>lamiids</taxon>
        <taxon>Solanales</taxon>
        <taxon>Solanaceae</taxon>
        <taxon>Solanoideae</taxon>
        <taxon>Solaneae</taxon>
        <taxon>Solanum</taxon>
    </lineage>
</organism>
<protein>
    <submittedName>
        <fullName evidence="1">Uncharacterized protein</fullName>
    </submittedName>
</protein>
<proteinExistence type="predicted"/>
<sequence>METEMMERLITIRGKVVSFGPEVINAIYRLLDHDIEAFMVKDYWSGARLASKLCPRKNVPWVIIKAWIL</sequence>
<comment type="caution">
    <text evidence="1">The sequence shown here is derived from an EMBL/GenBank/DDBJ whole genome shotgun (WGS) entry which is preliminary data.</text>
</comment>
<evidence type="ECO:0000313" key="2">
    <source>
        <dbReference type="Proteomes" id="UP000824120"/>
    </source>
</evidence>
<dbReference type="Proteomes" id="UP000824120">
    <property type="component" value="Chromosome 9"/>
</dbReference>
<dbReference type="OrthoDB" id="10402981at2759"/>
<gene>
    <name evidence="1" type="ORF">H5410_046297</name>
</gene>